<keyword evidence="1" id="KW-0812">Transmembrane</keyword>
<protein>
    <submittedName>
        <fullName evidence="2">Uncharacterized protein</fullName>
    </submittedName>
</protein>
<gene>
    <name evidence="2" type="ORF">SAMN04488023_12050</name>
</gene>
<dbReference type="AlphaFoldDB" id="A0A1H9T1J3"/>
<dbReference type="Proteomes" id="UP000199572">
    <property type="component" value="Unassembled WGS sequence"/>
</dbReference>
<evidence type="ECO:0000256" key="1">
    <source>
        <dbReference type="SAM" id="Phobius"/>
    </source>
</evidence>
<keyword evidence="1" id="KW-0472">Membrane</keyword>
<evidence type="ECO:0000313" key="3">
    <source>
        <dbReference type="Proteomes" id="UP000199572"/>
    </source>
</evidence>
<dbReference type="EMBL" id="FOGG01000020">
    <property type="protein sequence ID" value="SER91120.1"/>
    <property type="molecule type" value="Genomic_DNA"/>
</dbReference>
<accession>A0A1H9T1J3</accession>
<dbReference type="STRING" id="390241.SAMN04488023_12050"/>
<feature type="transmembrane region" description="Helical" evidence="1">
    <location>
        <begin position="134"/>
        <end position="151"/>
    </location>
</feature>
<reference evidence="2 3" key="1">
    <citation type="submission" date="2016-10" db="EMBL/GenBank/DDBJ databases">
        <authorList>
            <person name="de Groot N.N."/>
        </authorList>
    </citation>
    <scope>NUCLEOTIDE SEQUENCE [LARGE SCALE GENOMIC DNA]</scope>
    <source>
        <strain evidence="2 3">DSM 18610</strain>
    </source>
</reference>
<evidence type="ECO:0000313" key="2">
    <source>
        <dbReference type="EMBL" id="SER91120.1"/>
    </source>
</evidence>
<sequence length="223" mass="25892">MVILKFHRVQFPHKLTMDRDTLKNFFSIRKIIFRKTEIAILEKIEKHIADDLDLWKLPNLIHPLMLVGISMIGFCLFKDPKQVTLINVINLLVNGSLPMFAFNRMSSLSTNLFKTNKSEEEKAKTRTYSIRVKINDWSKLLIFLIGIFYVFQVTKTPFNCLPSILFVQIPLTALMVWCSVTLSRDSFLLQEQFITSTFADLINDGAKEDKKHLQNKYGEEDNG</sequence>
<organism evidence="2 3">
    <name type="scientific">Pedobacter rhizosphaerae</name>
    <dbReference type="NCBI Taxonomy" id="390241"/>
    <lineage>
        <taxon>Bacteria</taxon>
        <taxon>Pseudomonadati</taxon>
        <taxon>Bacteroidota</taxon>
        <taxon>Sphingobacteriia</taxon>
        <taxon>Sphingobacteriales</taxon>
        <taxon>Sphingobacteriaceae</taxon>
        <taxon>Pedobacter</taxon>
    </lineage>
</organism>
<name>A0A1H9T1J3_9SPHI</name>
<feature type="transmembrane region" description="Helical" evidence="1">
    <location>
        <begin position="163"/>
        <end position="182"/>
    </location>
</feature>
<proteinExistence type="predicted"/>
<feature type="transmembrane region" description="Helical" evidence="1">
    <location>
        <begin position="60"/>
        <end position="77"/>
    </location>
</feature>
<keyword evidence="1" id="KW-1133">Transmembrane helix</keyword>
<keyword evidence="3" id="KW-1185">Reference proteome</keyword>